<dbReference type="STRING" id="59196.RICGR_1227"/>
<dbReference type="NCBIfam" id="TIGR03317">
    <property type="entry name" value="ygfZ_signature"/>
    <property type="match status" value="1"/>
</dbReference>
<protein>
    <submittedName>
        <fullName evidence="1">Glycine cleavage T protein</fullName>
    </submittedName>
</protein>
<dbReference type="Gene3D" id="2.40.30.160">
    <property type="match status" value="1"/>
</dbReference>
<dbReference type="RefSeq" id="WP_006034894.1">
    <property type="nucleotide sequence ID" value="NZ_AAQJ02000001.1"/>
</dbReference>
<dbReference type="Gene3D" id="3.30.70.1630">
    <property type="match status" value="1"/>
</dbReference>
<dbReference type="AlphaFoldDB" id="A8PP81"/>
<reference evidence="1" key="2">
    <citation type="submission" date="2007-10" db="EMBL/GenBank/DDBJ databases">
        <authorList>
            <person name="Myers G.S."/>
        </authorList>
    </citation>
    <scope>NUCLEOTIDE SEQUENCE [LARGE SCALE GENOMIC DNA]</scope>
</reference>
<accession>A8PP81</accession>
<name>A8PP81_9COXI</name>
<reference evidence="1" key="1">
    <citation type="submission" date="2006-04" db="EMBL/GenBank/DDBJ databases">
        <authorList>
            <person name="Seshadri R."/>
            <person name="Federici B.A."/>
        </authorList>
    </citation>
    <scope>NUCLEOTIDE SEQUENCE [LARGE SCALE GENOMIC DNA]</scope>
</reference>
<dbReference type="EMBL" id="AAQJ02000001">
    <property type="protein sequence ID" value="EDP45906.1"/>
    <property type="molecule type" value="Genomic_DNA"/>
</dbReference>
<organism evidence="1 2">
    <name type="scientific">Rickettsiella grylli</name>
    <dbReference type="NCBI Taxonomy" id="59196"/>
    <lineage>
        <taxon>Bacteria</taxon>
        <taxon>Pseudomonadati</taxon>
        <taxon>Pseudomonadota</taxon>
        <taxon>Gammaproteobacteria</taxon>
        <taxon>Legionellales</taxon>
        <taxon>Coxiellaceae</taxon>
        <taxon>Rickettsiella</taxon>
    </lineage>
</organism>
<dbReference type="Gene3D" id="3.30.70.1400">
    <property type="entry name" value="Aminomethyltransferase beta-barrel domains"/>
    <property type="match status" value="1"/>
</dbReference>
<keyword evidence="2" id="KW-1185">Reference proteome</keyword>
<comment type="caution">
    <text evidence="1">The sequence shown here is derived from an EMBL/GenBank/DDBJ whole genome shotgun (WGS) entry which is preliminary data.</text>
</comment>
<dbReference type="SUPFAM" id="SSF103025">
    <property type="entry name" value="Folate-binding domain"/>
    <property type="match status" value="1"/>
</dbReference>
<evidence type="ECO:0000313" key="2">
    <source>
        <dbReference type="Proteomes" id="UP000054075"/>
    </source>
</evidence>
<dbReference type="PANTHER" id="PTHR22602:SF0">
    <property type="entry name" value="TRANSFERASE CAF17, MITOCHONDRIAL-RELATED"/>
    <property type="match status" value="1"/>
</dbReference>
<dbReference type="eggNOG" id="COG0354">
    <property type="taxonomic scope" value="Bacteria"/>
</dbReference>
<proteinExistence type="predicted"/>
<gene>
    <name evidence="1" type="ORF">RICGR_1227</name>
</gene>
<dbReference type="GO" id="GO:0016226">
    <property type="term" value="P:iron-sulfur cluster assembly"/>
    <property type="evidence" value="ECO:0007669"/>
    <property type="project" value="TreeGrafter"/>
</dbReference>
<dbReference type="InterPro" id="IPR017703">
    <property type="entry name" value="YgfZ/GCV_T_CS"/>
</dbReference>
<dbReference type="PANTHER" id="PTHR22602">
    <property type="entry name" value="TRANSFERASE CAF17, MITOCHONDRIAL-RELATED"/>
    <property type="match status" value="1"/>
</dbReference>
<evidence type="ECO:0000313" key="1">
    <source>
        <dbReference type="EMBL" id="EDP45906.1"/>
    </source>
</evidence>
<sequence length="304" mass="34385">MLEKITNQNAIDLSELGLIRASGQDVTLFLQGQLTCDLEEINAEQSRLGAHCDAKGRIIAIFRLFFYQKNYYFLLPRTTLPLLLASLQKYALFSNVVLVDVSQDFQKIGIYGPTLKSLFEAQKLSFKENEILELNHVLSVSIPGSVPRVVLLAPLHFIHVRFEQQNIHHWHLLDILAGIPTIYPETSGQFTPHQLNLPELGAVCFHKGCYIGQEIIARTHYLGKSKSRLYRVRFNAQNSFLPGTLLFDSAEKVEQGALMMSAEEDKNRYQALISLQTKAISHTIRLGCPEGPKLEFLELPYSTN</sequence>
<dbReference type="Proteomes" id="UP000054075">
    <property type="component" value="Unassembled WGS sequence"/>
</dbReference>
<dbReference type="InterPro" id="IPR045179">
    <property type="entry name" value="YgfZ/GcvT"/>
</dbReference>